<evidence type="ECO:0000256" key="7">
    <source>
        <dbReference type="ARBA" id="ARBA00023163"/>
    </source>
</evidence>
<keyword evidence="10" id="KW-0808">Transferase</keyword>
<evidence type="ECO:0000256" key="2">
    <source>
        <dbReference type="ARBA" id="ARBA00022723"/>
    </source>
</evidence>
<feature type="region of interest" description="Disordered" evidence="9">
    <location>
        <begin position="970"/>
        <end position="996"/>
    </location>
</feature>
<keyword evidence="4" id="KW-0863">Zinc-finger</keyword>
<evidence type="ECO:0000313" key="11">
    <source>
        <dbReference type="Proteomes" id="UP000646548"/>
    </source>
</evidence>
<reference evidence="10" key="1">
    <citation type="journal article" name="BMC Genomics">
        <title>Long-read sequencing and de novo genome assembly of marine medaka (Oryzias melastigma).</title>
        <authorList>
            <person name="Liang P."/>
            <person name="Saqib H.S.A."/>
            <person name="Ni X."/>
            <person name="Shen Y."/>
        </authorList>
    </citation>
    <scope>NUCLEOTIDE SEQUENCE</scope>
    <source>
        <strain evidence="10">Bigg-433</strain>
    </source>
</reference>
<feature type="region of interest" description="Disordered" evidence="9">
    <location>
        <begin position="1"/>
        <end position="55"/>
    </location>
</feature>
<feature type="compositionally biased region" description="Low complexity" evidence="9">
    <location>
        <begin position="274"/>
        <end position="288"/>
    </location>
</feature>
<dbReference type="GO" id="GO:0032259">
    <property type="term" value="P:methylation"/>
    <property type="evidence" value="ECO:0007669"/>
    <property type="project" value="UniProtKB-KW"/>
</dbReference>
<keyword evidence="10" id="KW-0489">Methyltransferase</keyword>
<protein>
    <submittedName>
        <fullName evidence="10">Histone-lysine N-methyltransferase 2D</fullName>
    </submittedName>
</protein>
<keyword evidence="2" id="KW-0479">Metal-binding</keyword>
<feature type="compositionally biased region" description="Polar residues" evidence="9">
    <location>
        <begin position="602"/>
        <end position="643"/>
    </location>
</feature>
<dbReference type="AlphaFoldDB" id="A0A834F7Z0"/>
<keyword evidence="3" id="KW-0677">Repeat</keyword>
<feature type="compositionally biased region" description="Pro residues" evidence="9">
    <location>
        <begin position="977"/>
        <end position="991"/>
    </location>
</feature>
<feature type="compositionally biased region" description="Polar residues" evidence="9">
    <location>
        <begin position="341"/>
        <end position="351"/>
    </location>
</feature>
<proteinExistence type="predicted"/>
<feature type="compositionally biased region" description="Basic and acidic residues" evidence="9">
    <location>
        <begin position="1073"/>
        <end position="1089"/>
    </location>
</feature>
<keyword evidence="5" id="KW-0862">Zinc</keyword>
<feature type="compositionally biased region" description="Pro residues" evidence="9">
    <location>
        <begin position="35"/>
        <end position="44"/>
    </location>
</feature>
<keyword evidence="7" id="KW-0804">Transcription</keyword>
<evidence type="ECO:0000256" key="5">
    <source>
        <dbReference type="ARBA" id="ARBA00022833"/>
    </source>
</evidence>
<dbReference type="PANTHER" id="PTHR45888:SF6">
    <property type="entry name" value="HL01030P-RELATED"/>
    <property type="match status" value="1"/>
</dbReference>
<keyword evidence="8" id="KW-0539">Nucleus</keyword>
<feature type="region of interest" description="Disordered" evidence="9">
    <location>
        <begin position="394"/>
        <end position="428"/>
    </location>
</feature>
<feature type="compositionally biased region" description="Low complexity" evidence="9">
    <location>
        <begin position="45"/>
        <end position="54"/>
    </location>
</feature>
<comment type="subcellular location">
    <subcellularLocation>
        <location evidence="1">Nucleus</location>
    </subcellularLocation>
</comment>
<evidence type="ECO:0000313" key="10">
    <source>
        <dbReference type="EMBL" id="KAF6724671.1"/>
    </source>
</evidence>
<evidence type="ECO:0000256" key="4">
    <source>
        <dbReference type="ARBA" id="ARBA00022771"/>
    </source>
</evidence>
<feature type="compositionally biased region" description="Polar residues" evidence="9">
    <location>
        <begin position="262"/>
        <end position="273"/>
    </location>
</feature>
<feature type="compositionally biased region" description="Low complexity" evidence="9">
    <location>
        <begin position="131"/>
        <end position="148"/>
    </location>
</feature>
<evidence type="ECO:0000256" key="1">
    <source>
        <dbReference type="ARBA" id="ARBA00004123"/>
    </source>
</evidence>
<feature type="compositionally biased region" description="Low complexity" evidence="9">
    <location>
        <begin position="670"/>
        <end position="686"/>
    </location>
</feature>
<dbReference type="GO" id="GO:0042800">
    <property type="term" value="F:histone H3K4 methyltransferase activity"/>
    <property type="evidence" value="ECO:0007669"/>
    <property type="project" value="TreeGrafter"/>
</dbReference>
<feature type="region of interest" description="Disordered" evidence="9">
    <location>
        <begin position="220"/>
        <end position="351"/>
    </location>
</feature>
<dbReference type="GO" id="GO:0008270">
    <property type="term" value="F:zinc ion binding"/>
    <property type="evidence" value="ECO:0007669"/>
    <property type="project" value="UniProtKB-KW"/>
</dbReference>
<name>A0A834F7Z0_ORYME</name>
<feature type="region of interest" description="Disordered" evidence="9">
    <location>
        <begin position="131"/>
        <end position="153"/>
    </location>
</feature>
<dbReference type="GO" id="GO:0044666">
    <property type="term" value="C:MLL3/4 complex"/>
    <property type="evidence" value="ECO:0007669"/>
    <property type="project" value="TreeGrafter"/>
</dbReference>
<evidence type="ECO:0000256" key="9">
    <source>
        <dbReference type="SAM" id="MobiDB-lite"/>
    </source>
</evidence>
<feature type="region of interest" description="Disordered" evidence="9">
    <location>
        <begin position="582"/>
        <end position="728"/>
    </location>
</feature>
<feature type="compositionally biased region" description="Low complexity" evidence="9">
    <location>
        <begin position="220"/>
        <end position="261"/>
    </location>
</feature>
<organism evidence="10 11">
    <name type="scientific">Oryzias melastigma</name>
    <name type="common">Marine medaka</name>
    <dbReference type="NCBI Taxonomy" id="30732"/>
    <lineage>
        <taxon>Eukaryota</taxon>
        <taxon>Metazoa</taxon>
        <taxon>Chordata</taxon>
        <taxon>Craniata</taxon>
        <taxon>Vertebrata</taxon>
        <taxon>Euteleostomi</taxon>
        <taxon>Actinopterygii</taxon>
        <taxon>Neopterygii</taxon>
        <taxon>Teleostei</taxon>
        <taxon>Neoteleostei</taxon>
        <taxon>Acanthomorphata</taxon>
        <taxon>Ovalentaria</taxon>
        <taxon>Atherinomorphae</taxon>
        <taxon>Beloniformes</taxon>
        <taxon>Adrianichthyidae</taxon>
        <taxon>Oryziinae</taxon>
        <taxon>Oryzias</taxon>
    </lineage>
</organism>
<gene>
    <name evidence="10" type="ORF">FQA47_009651</name>
</gene>
<evidence type="ECO:0000256" key="6">
    <source>
        <dbReference type="ARBA" id="ARBA00023015"/>
    </source>
</evidence>
<evidence type="ECO:0000256" key="8">
    <source>
        <dbReference type="ARBA" id="ARBA00023242"/>
    </source>
</evidence>
<feature type="region of interest" description="Disordered" evidence="9">
    <location>
        <begin position="1036"/>
        <end position="1089"/>
    </location>
</feature>
<dbReference type="PANTHER" id="PTHR45888">
    <property type="entry name" value="HL01030P-RELATED"/>
    <property type="match status" value="1"/>
</dbReference>
<feature type="compositionally biased region" description="Polar residues" evidence="9">
    <location>
        <begin position="394"/>
        <end position="423"/>
    </location>
</feature>
<feature type="compositionally biased region" description="Low complexity" evidence="9">
    <location>
        <begin position="323"/>
        <end position="338"/>
    </location>
</feature>
<dbReference type="Proteomes" id="UP000646548">
    <property type="component" value="Unassembled WGS sequence"/>
</dbReference>
<comment type="caution">
    <text evidence="10">The sequence shown here is derived from an EMBL/GenBank/DDBJ whole genome shotgun (WGS) entry which is preliminary data.</text>
</comment>
<evidence type="ECO:0000256" key="3">
    <source>
        <dbReference type="ARBA" id="ARBA00022737"/>
    </source>
</evidence>
<dbReference type="GO" id="GO:0003713">
    <property type="term" value="F:transcription coactivator activity"/>
    <property type="evidence" value="ECO:0007669"/>
    <property type="project" value="TreeGrafter"/>
</dbReference>
<feature type="region of interest" description="Disordered" evidence="9">
    <location>
        <begin position="873"/>
        <end position="905"/>
    </location>
</feature>
<keyword evidence="6" id="KW-0805">Transcription regulation</keyword>
<feature type="compositionally biased region" description="Low complexity" evidence="9">
    <location>
        <begin position="1058"/>
        <end position="1068"/>
    </location>
</feature>
<accession>A0A834F7Z0</accession>
<dbReference type="EMBL" id="WKFB01000384">
    <property type="protein sequence ID" value="KAF6724671.1"/>
    <property type="molecule type" value="Genomic_DNA"/>
</dbReference>
<dbReference type="GO" id="GO:0045944">
    <property type="term" value="P:positive regulation of transcription by RNA polymerase II"/>
    <property type="evidence" value="ECO:0007669"/>
    <property type="project" value="TreeGrafter"/>
</dbReference>
<sequence length="1250" mass="135298">MAQGGMPLRMPQGQPFIGGAQPQHPAALGANVPRVPGPGAPPGFFPQAPGMPGADPRILQERQLQHRMQMAKLQQQQAMMGQQPMPQQVQHPNQQAGLITQPQPAMMGNQLMVQQQANCQQGMHANQTNQQSMVQVQQGMVPSQSQQNLVGGQLSNHSQVTMAPQRGVMGNHSAQQLRPQLMMAQQGMVGAPRQPGLRGPRPHLIPQQQNILAQRMLASQQQQNNLNHLQQQQMSQQNHPAQMISQSSQEQEGPSQPSTPQIGSPPSAGSNTPQQQGSSENSGSKEGGILSPESRTPQHSGPPTPIQMSQQASLNENQSDISQQQQHQNQVHVTQHHPQSAHEQQAGMSGNVSQEQLYQVPLTQQRQASLSADKPALMTIKEEGKPADFIAQQKSVQNAAEQSHGSTMQQQVMGQNHPGQPQSAPMGLNPQQQALMAQQKQQAMMGMMRAQQQGMMMQRPMVPPGQIRTPINIQAILAQNPQLRNLPQAQQIQHIQAIIAQRHLHQGQMLRMSVSPGQPGQMRPQVPPVGQQMMGMEGRHLPYGGAVQPGAPVSQQASGMFGQQPNAAPQMQQEMMIPVQQPPQTGEMMQPHMRDQVPRSPMDQSRMMSSASPRNPLTNSPGDPRHTFNQAMRSPTPNQNKPQTLMAAAGGRVQGSPSHAYSPRVPFGMSPVHPSSPHSSHVSSPSGAGRGSPYSQVKASPLRSPESRTPFDCPSLKTETSGSEASKAASLLPNGLEKGTNVQQQLQQCPEAQAELCRLTVQNIKQEPREVQCDGAAEASPGAIKREAACEMAASENNTCSLTPANPESQGLRSETGQQLLQKLLKTKNIQLTAPRPSEGIHSEINGHINSKLAMLEQKLQGTPRNMEDLQSITKRPPVQKPKRTNKANGVPISRKKSKKDEVGKSAETLIKQIKQGLSLLPLMEPSITASLDVFAPFGSSPANGKVQLKGSFGNAVLENIPDYYSQLLTKSNLSNPPTPPSSLPPTPPPSVQHKLLNGVIPGEELSEGQKDAQMAKEPLESVTGEVKSVDILAALPTPPHNHSEDIRMESDDEDAPESIIPASSPESNVGDETPRFPHLREPKEEETDRAISPIIPLIPRTAIPAFPEKQTDPDGKAVSTSNHWEKTSGNEVSVTFTMSSAAAKKLNHVMMAMAQLLNIRMPGSYDITFPSQNSDLSAVDGPGKGAEPSGALCSKDDAASNQDEWLRQFDVSLPGCTLKKQVDILALVKREFQDADEKPVQHCYTTKVN</sequence>
<feature type="compositionally biased region" description="Polar residues" evidence="9">
    <location>
        <begin position="306"/>
        <end position="322"/>
    </location>
</feature>